<reference evidence="2" key="1">
    <citation type="submission" date="2014-09" db="EMBL/GenBank/DDBJ databases">
        <authorList>
            <person name="Magalhaes I.L.F."/>
            <person name="Oliveira U."/>
            <person name="Santos F.R."/>
            <person name="Vidigal T.H.D.A."/>
            <person name="Brescovit A.D."/>
            <person name="Santos A.J."/>
        </authorList>
    </citation>
    <scope>NUCLEOTIDE SEQUENCE</scope>
    <source>
        <tissue evidence="2">Shoot tissue taken approximately 20 cm above the soil surface</tissue>
    </source>
</reference>
<name>A0A0A9E135_ARUDO</name>
<accession>A0A0A9E135</accession>
<proteinExistence type="predicted"/>
<dbReference type="AlphaFoldDB" id="A0A0A9E135"/>
<feature type="region of interest" description="Disordered" evidence="1">
    <location>
        <begin position="41"/>
        <end position="86"/>
    </location>
</feature>
<dbReference type="EMBL" id="GBRH01208193">
    <property type="protein sequence ID" value="JAD89702.1"/>
    <property type="molecule type" value="Transcribed_RNA"/>
</dbReference>
<evidence type="ECO:0008006" key="3">
    <source>
        <dbReference type="Google" id="ProtNLM"/>
    </source>
</evidence>
<feature type="compositionally biased region" description="Low complexity" evidence="1">
    <location>
        <begin position="49"/>
        <end position="59"/>
    </location>
</feature>
<organism evidence="2">
    <name type="scientific">Arundo donax</name>
    <name type="common">Giant reed</name>
    <name type="synonym">Donax arundinaceus</name>
    <dbReference type="NCBI Taxonomy" id="35708"/>
    <lineage>
        <taxon>Eukaryota</taxon>
        <taxon>Viridiplantae</taxon>
        <taxon>Streptophyta</taxon>
        <taxon>Embryophyta</taxon>
        <taxon>Tracheophyta</taxon>
        <taxon>Spermatophyta</taxon>
        <taxon>Magnoliopsida</taxon>
        <taxon>Liliopsida</taxon>
        <taxon>Poales</taxon>
        <taxon>Poaceae</taxon>
        <taxon>PACMAD clade</taxon>
        <taxon>Arundinoideae</taxon>
        <taxon>Arundineae</taxon>
        <taxon>Arundo</taxon>
    </lineage>
</organism>
<evidence type="ECO:0000256" key="1">
    <source>
        <dbReference type="SAM" id="MobiDB-lite"/>
    </source>
</evidence>
<reference evidence="2" key="2">
    <citation type="journal article" date="2015" name="Data Brief">
        <title>Shoot transcriptome of the giant reed, Arundo donax.</title>
        <authorList>
            <person name="Barrero R.A."/>
            <person name="Guerrero F.D."/>
            <person name="Moolhuijzen P."/>
            <person name="Goolsby J.A."/>
            <person name="Tidwell J."/>
            <person name="Bellgard S.E."/>
            <person name="Bellgard M.I."/>
        </authorList>
    </citation>
    <scope>NUCLEOTIDE SEQUENCE</scope>
    <source>
        <tissue evidence="2">Shoot tissue taken approximately 20 cm above the soil surface</tissue>
    </source>
</reference>
<protein>
    <recommendedName>
        <fullName evidence="3">BED-type domain-containing protein</fullName>
    </recommendedName>
</protein>
<feature type="region of interest" description="Disordered" evidence="1">
    <location>
        <begin position="1"/>
        <end position="27"/>
    </location>
</feature>
<evidence type="ECO:0000313" key="2">
    <source>
        <dbReference type="EMBL" id="JAD89702.1"/>
    </source>
</evidence>
<sequence>MEVEEEAEQRSQVLVKQKKPLAKKFMSPEVTMTVKSSGIRLMLSPRLKSPSTATTRTSPAPTPLPSSPNNKRPSSTRPYHKNKRRKLKSEIWTEFEPIYDGQILVQAQCIHCKRIFKVSQLANDTVEALICLQDWLRVNDSTIDDIAGNVIGDDDDDDDDDM</sequence>